<feature type="compositionally biased region" description="Polar residues" evidence="7">
    <location>
        <begin position="229"/>
        <end position="247"/>
    </location>
</feature>
<reference evidence="10" key="1">
    <citation type="submission" date="2025-08" db="UniProtKB">
        <authorList>
            <consortium name="Ensembl"/>
        </authorList>
    </citation>
    <scope>IDENTIFICATION</scope>
</reference>
<dbReference type="Ensembl" id="ENSSRHT00000090391.1">
    <property type="protein sequence ID" value="ENSSRHP00000088016.1"/>
    <property type="gene ID" value="ENSSRHG00000043518.1"/>
</dbReference>
<organism evidence="10 11">
    <name type="scientific">Sinocyclocheilus rhinocerous</name>
    <dbReference type="NCBI Taxonomy" id="307959"/>
    <lineage>
        <taxon>Eukaryota</taxon>
        <taxon>Metazoa</taxon>
        <taxon>Chordata</taxon>
        <taxon>Craniata</taxon>
        <taxon>Vertebrata</taxon>
        <taxon>Euteleostomi</taxon>
        <taxon>Actinopterygii</taxon>
        <taxon>Neopterygii</taxon>
        <taxon>Teleostei</taxon>
        <taxon>Ostariophysi</taxon>
        <taxon>Cypriniformes</taxon>
        <taxon>Cyprinidae</taxon>
        <taxon>Cyprininae</taxon>
        <taxon>Sinocyclocheilus</taxon>
    </lineage>
</organism>
<dbReference type="PROSITE" id="PS51072">
    <property type="entry name" value="MHD"/>
    <property type="match status" value="1"/>
</dbReference>
<dbReference type="SUPFAM" id="SSF49447">
    <property type="entry name" value="Second domain of Mu2 adaptin subunit (ap50) of ap2 adaptor"/>
    <property type="match status" value="1"/>
</dbReference>
<evidence type="ECO:0000256" key="7">
    <source>
        <dbReference type="SAM" id="MobiDB-lite"/>
    </source>
</evidence>
<proteinExistence type="inferred from homology"/>
<feature type="compositionally biased region" description="Acidic residues" evidence="7">
    <location>
        <begin position="408"/>
        <end position="420"/>
    </location>
</feature>
<feature type="domain" description="SHD" evidence="8">
    <location>
        <begin position="430"/>
        <end position="563"/>
    </location>
</feature>
<dbReference type="InterPro" id="IPR050431">
    <property type="entry name" value="Adaptor_comp_med_subunit"/>
</dbReference>
<feature type="region of interest" description="Disordered" evidence="7">
    <location>
        <begin position="1"/>
        <end position="36"/>
    </location>
</feature>
<keyword evidence="5" id="KW-0677">Repeat</keyword>
<name>A0A673M7B6_9TELE</name>
<evidence type="ECO:0000256" key="5">
    <source>
        <dbReference type="ARBA" id="ARBA00022737"/>
    </source>
</evidence>
<keyword evidence="4 6" id="KW-0254">Endocytosis</keyword>
<dbReference type="Pfam" id="PF12016">
    <property type="entry name" value="Stonin2_N"/>
    <property type="match status" value="2"/>
</dbReference>
<keyword evidence="11" id="KW-1185">Reference proteome</keyword>
<evidence type="ECO:0000313" key="11">
    <source>
        <dbReference type="Proteomes" id="UP000472270"/>
    </source>
</evidence>
<keyword evidence="3" id="KW-0963">Cytoplasm</keyword>
<protein>
    <submittedName>
        <fullName evidence="10">Stonin-2-like</fullName>
    </submittedName>
</protein>
<dbReference type="InterPro" id="IPR022699">
    <property type="entry name" value="Stonin2_N"/>
</dbReference>
<dbReference type="PIRSF" id="PIRSF037099">
    <property type="entry name" value="Stonin"/>
    <property type="match status" value="1"/>
</dbReference>
<sequence length="902" mass="100776">MAATASSRTESRPGWVAFSDEGLQADEDHLQPSLDQPVLDSSTWAEVPFVSGQKAEQPNSWVQFDDKAWAPSPPPSSQVEGLRHSICSLASFWSAVPPSESSWTTQSEEQSSVSMGASSCDLPSLNTEEPPSQTPSCPHSPNVLVKKPASCDTCSYHSASHYGKALPVRDVSCVFSPTWCDSSVCQEDEGINMDSFNWTANNQHTNGQSYVTSNRFASWVTFDDDEDSVFQSPGRQSNTKLDNLNNSPLQDANSNLISSSFCGQKTERHILGLTPDGTNAIFALNNTPSNNSVPYNNKNPFLDDEFSNLQPSPINPFSAYFDKTDLKTSQGIGLCQEASDVSTFSSPFFEYQDAGIKRESLLLFSSQKDSVVAEDSIPSVFPVDGLDQLRNIHISDPDHDGSPTLPDDSVDVVDSDDSTYEPDHMTPQEGWPMLLRIPEKKNIMSSRHWGPIFVRLTNSGQLQLFYEKGLEKPFKEFQLNSQHEISEPKLQNYDENGRVHTISVDHVVYKEKRKIQPKVTVVHMPVREQVVKLGTTNYQDFLSFQHALQERLVGLSVDQEGLNWPTTYTEEEVHVEVRDNFYGIVSKGDSRILEQQVLTRVYMLAFLNGSPPCSIGLNDVQVKGKEVVSRHDIIPNSTSRWIQLRDSRLHECADQLEFAESRAIAFSPLVGRHFELLRFHTAFAEKTLPFTLRTVTCVRGAEVEVQSWLVMSTGFSSNRDPLTLIPCENVAIRYPIPEIWAKNFKRESVTGEKSLKARFNKGASFGSTSTSGSEPAMRVTLGTAKYEQAFRSVVWRISRLPDKNSALGHPHTFFCHLELGSDWEVPAKFECLVEVEFDMPSASASKATVRSLSVGDRTDLKKWITYKSHYSYQEDTGMPRTEGQPEATFNPLTVDVNHNIIQ</sequence>
<dbReference type="Pfam" id="PF00928">
    <property type="entry name" value="Adap_comp_sub"/>
    <property type="match status" value="1"/>
</dbReference>
<accession>A0A673M7B6</accession>
<feature type="region of interest" description="Disordered" evidence="7">
    <location>
        <begin position="99"/>
        <end position="141"/>
    </location>
</feature>
<evidence type="ECO:0000259" key="8">
    <source>
        <dbReference type="PROSITE" id="PS51070"/>
    </source>
</evidence>
<evidence type="ECO:0000256" key="1">
    <source>
        <dbReference type="ARBA" id="ARBA00004496"/>
    </source>
</evidence>
<dbReference type="InterPro" id="IPR017110">
    <property type="entry name" value="Stonin"/>
</dbReference>
<gene>
    <name evidence="10" type="primary">LOC107751737</name>
</gene>
<evidence type="ECO:0000256" key="4">
    <source>
        <dbReference type="ARBA" id="ARBA00022583"/>
    </source>
</evidence>
<feature type="compositionally biased region" description="Polar residues" evidence="7">
    <location>
        <begin position="124"/>
        <end position="139"/>
    </location>
</feature>
<dbReference type="PANTHER" id="PTHR10529">
    <property type="entry name" value="AP COMPLEX SUBUNIT MU"/>
    <property type="match status" value="1"/>
</dbReference>
<dbReference type="FunFam" id="2.60.40.1170:FF:000018">
    <property type="entry name" value="stonin-2 isoform X2"/>
    <property type="match status" value="1"/>
</dbReference>
<reference evidence="10" key="2">
    <citation type="submission" date="2025-09" db="UniProtKB">
        <authorList>
            <consortium name="Ensembl"/>
        </authorList>
    </citation>
    <scope>IDENTIFICATION</scope>
</reference>
<dbReference type="InterPro" id="IPR028565">
    <property type="entry name" value="MHD"/>
</dbReference>
<dbReference type="AlphaFoldDB" id="A0A673M7B6"/>
<feature type="region of interest" description="Disordered" evidence="7">
    <location>
        <begin position="227"/>
        <end position="247"/>
    </location>
</feature>
<feature type="region of interest" description="Disordered" evidence="7">
    <location>
        <begin position="394"/>
        <end position="427"/>
    </location>
</feature>
<dbReference type="Gene3D" id="2.60.40.1170">
    <property type="entry name" value="Mu homology domain, subdomain B"/>
    <property type="match status" value="3"/>
</dbReference>
<dbReference type="InterPro" id="IPR036168">
    <property type="entry name" value="AP2_Mu_C_sf"/>
</dbReference>
<dbReference type="GO" id="GO:0030100">
    <property type="term" value="P:regulation of endocytosis"/>
    <property type="evidence" value="ECO:0007669"/>
    <property type="project" value="UniProtKB-UniRule"/>
</dbReference>
<evidence type="ECO:0000259" key="9">
    <source>
        <dbReference type="PROSITE" id="PS51072"/>
    </source>
</evidence>
<dbReference type="InterPro" id="IPR012320">
    <property type="entry name" value="SHD_dom"/>
</dbReference>
<evidence type="ECO:0000256" key="3">
    <source>
        <dbReference type="ARBA" id="ARBA00022490"/>
    </source>
</evidence>
<dbReference type="GO" id="GO:0005737">
    <property type="term" value="C:cytoplasm"/>
    <property type="evidence" value="ECO:0007669"/>
    <property type="project" value="UniProtKB-SubCell"/>
</dbReference>
<comment type="subcellular location">
    <subcellularLocation>
        <location evidence="1">Cytoplasm</location>
    </subcellularLocation>
</comment>
<evidence type="ECO:0000256" key="6">
    <source>
        <dbReference type="PIRNR" id="PIRNR037099"/>
    </source>
</evidence>
<feature type="compositionally biased region" description="Low complexity" evidence="7">
    <location>
        <begin position="99"/>
        <end position="114"/>
    </location>
</feature>
<feature type="domain" description="MHD" evidence="9">
    <location>
        <begin position="570"/>
        <end position="880"/>
    </location>
</feature>
<dbReference type="GO" id="GO:0006897">
    <property type="term" value="P:endocytosis"/>
    <property type="evidence" value="ECO:0007669"/>
    <property type="project" value="UniProtKB-KW"/>
</dbReference>
<evidence type="ECO:0000313" key="10">
    <source>
        <dbReference type="Ensembl" id="ENSSRHP00000088016.1"/>
    </source>
</evidence>
<dbReference type="PROSITE" id="PS51070">
    <property type="entry name" value="SHD"/>
    <property type="match status" value="1"/>
</dbReference>
<comment type="similarity">
    <text evidence="2 6">Belongs to the Stoned B family.</text>
</comment>
<evidence type="ECO:0000256" key="2">
    <source>
        <dbReference type="ARBA" id="ARBA00005579"/>
    </source>
</evidence>
<dbReference type="Proteomes" id="UP000472270">
    <property type="component" value="Unassembled WGS sequence"/>
</dbReference>